<dbReference type="OrthoDB" id="10248838at2759"/>
<dbReference type="SUPFAM" id="SSF141678">
    <property type="entry name" value="MAL13P1.257-like"/>
    <property type="match status" value="1"/>
</dbReference>
<evidence type="ECO:0000256" key="2">
    <source>
        <dbReference type="ARBA" id="ARBA00022723"/>
    </source>
</evidence>
<reference evidence="4" key="1">
    <citation type="submission" date="2022-07" db="EMBL/GenBank/DDBJ databases">
        <title>Phylogenomic reconstructions and comparative analyses of Kickxellomycotina fungi.</title>
        <authorList>
            <person name="Reynolds N.K."/>
            <person name="Stajich J.E."/>
            <person name="Barry K."/>
            <person name="Grigoriev I.V."/>
            <person name="Crous P."/>
            <person name="Smith M.E."/>
        </authorList>
    </citation>
    <scope>NUCLEOTIDE SEQUENCE</scope>
    <source>
        <strain evidence="4">NBRC 32514</strain>
    </source>
</reference>
<keyword evidence="3" id="KW-0862">Zinc</keyword>
<dbReference type="PANTHER" id="PTHR12857:SF0">
    <property type="entry name" value="CXXC MOTIF CONTAINING ZINC BINDING PROTEIN"/>
    <property type="match status" value="1"/>
</dbReference>
<evidence type="ECO:0000256" key="1">
    <source>
        <dbReference type="ARBA" id="ARBA00007818"/>
    </source>
</evidence>
<evidence type="ECO:0000313" key="5">
    <source>
        <dbReference type="Proteomes" id="UP001149813"/>
    </source>
</evidence>
<gene>
    <name evidence="4" type="ORF">LPJ53_003842</name>
</gene>
<sequence length="164" mass="18657">MVKLSLVFKAELNNVTNLRPAEDDHSWNFKIKCMSCHEVDKNSITIAADTQNKVSGSRGEANLVMRCKNCKREGSVSIISDPVPYTAEDSETKKSVLDMEWRGLEPVAFEPRDGWVAKGADSSTSFDIDLTEREWYDYDEEASAEVSITEMSFYFEHTKDKKKK</sequence>
<comment type="caution">
    <text evidence="4">The sequence shown here is derived from an EMBL/GenBank/DDBJ whole genome shotgun (WGS) entry which is preliminary data.</text>
</comment>
<protein>
    <recommendedName>
        <fullName evidence="6">DUF866-domain-containing protein</fullName>
    </recommendedName>
</protein>
<evidence type="ECO:0008006" key="6">
    <source>
        <dbReference type="Google" id="ProtNLM"/>
    </source>
</evidence>
<keyword evidence="5" id="KW-1185">Reference proteome</keyword>
<proteinExistence type="inferred from homology"/>
<organism evidence="4 5">
    <name type="scientific">Coemansia erecta</name>
    <dbReference type="NCBI Taxonomy" id="147472"/>
    <lineage>
        <taxon>Eukaryota</taxon>
        <taxon>Fungi</taxon>
        <taxon>Fungi incertae sedis</taxon>
        <taxon>Zoopagomycota</taxon>
        <taxon>Kickxellomycotina</taxon>
        <taxon>Kickxellomycetes</taxon>
        <taxon>Kickxellales</taxon>
        <taxon>Kickxellaceae</taxon>
        <taxon>Coemansia</taxon>
    </lineage>
</organism>
<name>A0A9W7XZT5_9FUNG</name>
<keyword evidence="2" id="KW-0479">Metal-binding</keyword>
<dbReference type="GO" id="GO:0008270">
    <property type="term" value="F:zinc ion binding"/>
    <property type="evidence" value="ECO:0007669"/>
    <property type="project" value="TreeGrafter"/>
</dbReference>
<dbReference type="EMBL" id="JANBOJ010000157">
    <property type="protein sequence ID" value="KAJ1721653.1"/>
    <property type="molecule type" value="Genomic_DNA"/>
</dbReference>
<dbReference type="PANTHER" id="PTHR12857">
    <property type="entry name" value="CXXC MOTIF CONTAINING ZINC BINDING PROTEIN"/>
    <property type="match status" value="1"/>
</dbReference>
<evidence type="ECO:0000313" key="4">
    <source>
        <dbReference type="EMBL" id="KAJ1721653.1"/>
    </source>
</evidence>
<accession>A0A9W7XZT5</accession>
<dbReference type="AlphaFoldDB" id="A0A9W7XZT5"/>
<comment type="similarity">
    <text evidence="1">Belongs to the UPF0587 family.</text>
</comment>
<dbReference type="Pfam" id="PF05907">
    <property type="entry name" value="CXXC_Zn-b_euk"/>
    <property type="match status" value="1"/>
</dbReference>
<dbReference type="Proteomes" id="UP001149813">
    <property type="component" value="Unassembled WGS sequence"/>
</dbReference>
<evidence type="ECO:0000256" key="3">
    <source>
        <dbReference type="ARBA" id="ARBA00022833"/>
    </source>
</evidence>
<dbReference type="InterPro" id="IPR008584">
    <property type="entry name" value="CXXC_Zn-binding_euk"/>
</dbReference>